<dbReference type="GO" id="GO:0008237">
    <property type="term" value="F:metallopeptidase activity"/>
    <property type="evidence" value="ECO:0007669"/>
    <property type="project" value="InterPro"/>
</dbReference>
<comment type="caution">
    <text evidence="1">The sequence shown here is derived from an EMBL/GenBank/DDBJ whole genome shotgun (WGS) entry which is preliminary data.</text>
</comment>
<dbReference type="Proteomes" id="UP000309170">
    <property type="component" value="Unassembled WGS sequence"/>
</dbReference>
<reference evidence="1 2" key="1">
    <citation type="journal article" date="2019" name="Environ. Microbiol.">
        <title>An active ?-lactamase is a part of an orchestrated cell wall stress resistance network of Bacillus subtilis and related rhizosphere species.</title>
        <authorList>
            <person name="Bucher T."/>
            <person name="Keren-Paz A."/>
            <person name="Hausser J."/>
            <person name="Olender T."/>
            <person name="Cytryn E."/>
            <person name="Kolodkin-Gal I."/>
        </authorList>
    </citation>
    <scope>NUCLEOTIDE SEQUENCE [LARGE SCALE GENOMIC DNA]</scope>
    <source>
        <strain evidence="1 2">I4</strain>
    </source>
</reference>
<dbReference type="AlphaFoldDB" id="A0A9X9EPX4"/>
<dbReference type="RefSeq" id="WP_137018626.1">
    <property type="nucleotide sequence ID" value="NZ_SZNS01000040.1"/>
</dbReference>
<dbReference type="Gene3D" id="3.40.390.10">
    <property type="entry name" value="Collagenase (Catalytic Domain)"/>
    <property type="match status" value="1"/>
</dbReference>
<proteinExistence type="predicted"/>
<organism evidence="1 2">
    <name type="scientific">Peribacillus simplex</name>
    <dbReference type="NCBI Taxonomy" id="1478"/>
    <lineage>
        <taxon>Bacteria</taxon>
        <taxon>Bacillati</taxon>
        <taxon>Bacillota</taxon>
        <taxon>Bacilli</taxon>
        <taxon>Bacillales</taxon>
        <taxon>Bacillaceae</taxon>
        <taxon>Peribacillus</taxon>
    </lineage>
</organism>
<dbReference type="EMBL" id="SZNT01000887">
    <property type="protein sequence ID" value="TKG98451.1"/>
    <property type="molecule type" value="Genomic_DNA"/>
</dbReference>
<evidence type="ECO:0000313" key="2">
    <source>
        <dbReference type="Proteomes" id="UP000309170"/>
    </source>
</evidence>
<accession>A0A9X9EPX4</accession>
<dbReference type="SUPFAM" id="SSF55486">
    <property type="entry name" value="Metalloproteases ('zincins'), catalytic domain"/>
    <property type="match status" value="1"/>
</dbReference>
<protein>
    <submittedName>
        <fullName evidence="1">Uncharacterized protein</fullName>
    </submittedName>
</protein>
<gene>
    <name evidence="1" type="ORF">FC678_26160</name>
</gene>
<name>A0A9X9EPX4_9BACI</name>
<dbReference type="InterPro" id="IPR024079">
    <property type="entry name" value="MetalloPept_cat_dom_sf"/>
</dbReference>
<evidence type="ECO:0000313" key="1">
    <source>
        <dbReference type="EMBL" id="TKG98451.1"/>
    </source>
</evidence>
<sequence length="213" mass="24267">MSKNKDKKTSKNNNGQSTRYTTDVCVFILGNAADVREEDIRTQFKYASDIWGIDFRPNICDLRTREGARKCGLKADATIARIFVPLQVRQREKVFRALRKGNCGRQTGLAVFYINAQDLKDGKAIGNVCWDNKGTLGNIVMTYDTFQQKNMDILAHEFGHALLVNARHLNDKNNIMYPSGTVIAPPISQRQLRAMTTSKQRAKAYKRPYVYRI</sequence>